<feature type="region of interest" description="Disordered" evidence="1">
    <location>
        <begin position="89"/>
        <end position="109"/>
    </location>
</feature>
<gene>
    <name evidence="2" type="ORF">SEVIR_3G144800v2</name>
</gene>
<feature type="compositionally biased region" description="Low complexity" evidence="1">
    <location>
        <begin position="32"/>
        <end position="41"/>
    </location>
</feature>
<sequence>MRRARAVVVRRGTAWGRPPVAPRRRGRRRSRSPSSGAPWSGRQRRPWGGRAEPERQARAASKRAAKPEKAEPPRQIPVNLASAEALLRPAAGSAGRPSCTLSCFQRQDH</sequence>
<evidence type="ECO:0000313" key="3">
    <source>
        <dbReference type="Proteomes" id="UP000298652"/>
    </source>
</evidence>
<evidence type="ECO:0000256" key="1">
    <source>
        <dbReference type="SAM" id="MobiDB-lite"/>
    </source>
</evidence>
<dbReference type="Proteomes" id="UP000298652">
    <property type="component" value="Chromosome 3"/>
</dbReference>
<feature type="region of interest" description="Disordered" evidence="1">
    <location>
        <begin position="1"/>
        <end position="77"/>
    </location>
</feature>
<feature type="compositionally biased region" description="Basic residues" evidence="1">
    <location>
        <begin position="22"/>
        <end position="31"/>
    </location>
</feature>
<dbReference type="Gramene" id="TKW25825">
    <property type="protein sequence ID" value="TKW25825"/>
    <property type="gene ID" value="SEVIR_3G144800v2"/>
</dbReference>
<dbReference type="EMBL" id="CM016554">
    <property type="protein sequence ID" value="TKW25825.1"/>
    <property type="molecule type" value="Genomic_DNA"/>
</dbReference>
<feature type="compositionally biased region" description="Low complexity" evidence="1">
    <location>
        <begin position="1"/>
        <end position="18"/>
    </location>
</feature>
<protein>
    <submittedName>
        <fullName evidence="2">Uncharacterized protein</fullName>
    </submittedName>
</protein>
<evidence type="ECO:0000313" key="2">
    <source>
        <dbReference type="EMBL" id="TKW25825.1"/>
    </source>
</evidence>
<feature type="compositionally biased region" description="Polar residues" evidence="1">
    <location>
        <begin position="99"/>
        <end position="109"/>
    </location>
</feature>
<name>A0A4U6VBG7_SETVI</name>
<reference evidence="2" key="1">
    <citation type="submission" date="2019-03" db="EMBL/GenBank/DDBJ databases">
        <title>WGS assembly of Setaria viridis.</title>
        <authorList>
            <person name="Huang P."/>
            <person name="Jenkins J."/>
            <person name="Grimwood J."/>
            <person name="Barry K."/>
            <person name="Healey A."/>
            <person name="Mamidi S."/>
            <person name="Sreedasyam A."/>
            <person name="Shu S."/>
            <person name="Feldman M."/>
            <person name="Wu J."/>
            <person name="Yu Y."/>
            <person name="Chen C."/>
            <person name="Johnson J."/>
            <person name="Rokhsar D."/>
            <person name="Baxter I."/>
            <person name="Schmutz J."/>
            <person name="Brutnell T."/>
            <person name="Kellogg E."/>
        </authorList>
    </citation>
    <scope>NUCLEOTIDE SEQUENCE [LARGE SCALE GENOMIC DNA]</scope>
</reference>
<keyword evidence="3" id="KW-1185">Reference proteome</keyword>
<accession>A0A4U6VBG7</accession>
<dbReference type="AlphaFoldDB" id="A0A4U6VBG7"/>
<organism evidence="2 3">
    <name type="scientific">Setaria viridis</name>
    <name type="common">Green bristlegrass</name>
    <name type="synonym">Setaria italica subsp. viridis</name>
    <dbReference type="NCBI Taxonomy" id="4556"/>
    <lineage>
        <taxon>Eukaryota</taxon>
        <taxon>Viridiplantae</taxon>
        <taxon>Streptophyta</taxon>
        <taxon>Embryophyta</taxon>
        <taxon>Tracheophyta</taxon>
        <taxon>Spermatophyta</taxon>
        <taxon>Magnoliopsida</taxon>
        <taxon>Liliopsida</taxon>
        <taxon>Poales</taxon>
        <taxon>Poaceae</taxon>
        <taxon>PACMAD clade</taxon>
        <taxon>Panicoideae</taxon>
        <taxon>Panicodae</taxon>
        <taxon>Paniceae</taxon>
        <taxon>Cenchrinae</taxon>
        <taxon>Setaria</taxon>
    </lineage>
</organism>
<proteinExistence type="predicted"/>